<comment type="caution">
    <text evidence="4">The sequence shown here is derived from an EMBL/GenBank/DDBJ whole genome shotgun (WGS) entry which is preliminary data.</text>
</comment>
<comment type="similarity">
    <text evidence="2">Belongs to the bacterial solute-binding protein 1 family.</text>
</comment>
<evidence type="ECO:0000313" key="4">
    <source>
        <dbReference type="EMBL" id="MBD8066025.1"/>
    </source>
</evidence>
<evidence type="ECO:0000256" key="3">
    <source>
        <dbReference type="ARBA" id="ARBA00022764"/>
    </source>
</evidence>
<proteinExistence type="inferred from homology"/>
<dbReference type="Pfam" id="PF01547">
    <property type="entry name" value="SBP_bac_1"/>
    <property type="match status" value="1"/>
</dbReference>
<organism evidence="4 5">
    <name type="scientific">Devosia oryzisoli</name>
    <dbReference type="NCBI Taxonomy" id="2774138"/>
    <lineage>
        <taxon>Bacteria</taxon>
        <taxon>Pseudomonadati</taxon>
        <taxon>Pseudomonadota</taxon>
        <taxon>Alphaproteobacteria</taxon>
        <taxon>Hyphomicrobiales</taxon>
        <taxon>Devosiaceae</taxon>
        <taxon>Devosia</taxon>
    </lineage>
</organism>
<dbReference type="EMBL" id="JACYFU010000002">
    <property type="protein sequence ID" value="MBD8066025.1"/>
    <property type="molecule type" value="Genomic_DNA"/>
</dbReference>
<dbReference type="PROSITE" id="PS51318">
    <property type="entry name" value="TAT"/>
    <property type="match status" value="1"/>
</dbReference>
<dbReference type="PANTHER" id="PTHR43649">
    <property type="entry name" value="ARABINOSE-BINDING PROTEIN-RELATED"/>
    <property type="match status" value="1"/>
</dbReference>
<evidence type="ECO:0000256" key="1">
    <source>
        <dbReference type="ARBA" id="ARBA00004418"/>
    </source>
</evidence>
<dbReference type="InterPro" id="IPR006059">
    <property type="entry name" value="SBP"/>
</dbReference>
<name>A0A927FTJ8_9HYPH</name>
<dbReference type="InterPro" id="IPR006311">
    <property type="entry name" value="TAT_signal"/>
</dbReference>
<dbReference type="Gene3D" id="3.40.190.10">
    <property type="entry name" value="Periplasmic binding protein-like II"/>
    <property type="match status" value="2"/>
</dbReference>
<evidence type="ECO:0000256" key="2">
    <source>
        <dbReference type="ARBA" id="ARBA00008520"/>
    </source>
</evidence>
<dbReference type="InterPro" id="IPR050490">
    <property type="entry name" value="Bact_solute-bd_prot1"/>
</dbReference>
<gene>
    <name evidence="4" type="ORF">IC608_11130</name>
</gene>
<dbReference type="Proteomes" id="UP000654108">
    <property type="component" value="Unassembled WGS sequence"/>
</dbReference>
<protein>
    <submittedName>
        <fullName evidence="4">Extracellular solute-binding protein</fullName>
    </submittedName>
</protein>
<evidence type="ECO:0000313" key="5">
    <source>
        <dbReference type="Proteomes" id="UP000654108"/>
    </source>
</evidence>
<comment type="subcellular location">
    <subcellularLocation>
        <location evidence="1">Periplasm</location>
    </subcellularLocation>
</comment>
<sequence>MTKGPRLDRREVIKLSIGGAVALWLGSNIPAFAQSTPIKAAWYGGQDTHDRMQKALALFTEKNPDIPVSVEFAPFGDFYDRLPVQYSGGGAPDMHRHSMTYLFDYIERGQLADLTPFIGSVIDTSALYPGVVEIGTMGDTVNAIGNNQIAVGLFYNQAKLDAAGVTGSLDNLTWDSFREMAIALGQAGGEGHYGVNDAGGFAGLFEVFLTQRGKSLYGQEGGLGFEKADLIDWLTYWQALRAERGAPPPAVTAESAGFQNAPMVRDLAAMQIGWNQQLVFFQALMTEELGINACPSLADGANNGHLIRALDFWVCPARSANVEQSAKLINFLLNDEEAIAILGLTLGGPASDKAAAILAETSDAPSTKVLNYLNDLRAVASPETPRWIKGHGEMEALLGRLNGEVGFERTTPEAAADSYFDEADFVLG</sequence>
<dbReference type="GO" id="GO:0042597">
    <property type="term" value="C:periplasmic space"/>
    <property type="evidence" value="ECO:0007669"/>
    <property type="project" value="UniProtKB-SubCell"/>
</dbReference>
<dbReference type="RefSeq" id="WP_191775298.1">
    <property type="nucleotide sequence ID" value="NZ_JACYFU010000002.1"/>
</dbReference>
<keyword evidence="3" id="KW-0574">Periplasm</keyword>
<dbReference type="SUPFAM" id="SSF53850">
    <property type="entry name" value="Periplasmic binding protein-like II"/>
    <property type="match status" value="1"/>
</dbReference>
<dbReference type="PANTHER" id="PTHR43649:SF11">
    <property type="entry name" value="ABC TRANSPORTER SUBSTRATE-BINDING PROTEIN YESO-RELATED"/>
    <property type="match status" value="1"/>
</dbReference>
<dbReference type="AlphaFoldDB" id="A0A927FTJ8"/>
<accession>A0A927FTJ8</accession>
<keyword evidence="5" id="KW-1185">Reference proteome</keyword>
<reference evidence="4" key="1">
    <citation type="submission" date="2020-09" db="EMBL/GenBank/DDBJ databases">
        <title>Genome seq and assembly of Devosia sp.</title>
        <authorList>
            <person name="Chhetri G."/>
        </authorList>
    </citation>
    <scope>NUCLEOTIDE SEQUENCE</scope>
    <source>
        <strain evidence="4">PTR5</strain>
    </source>
</reference>